<dbReference type="PANTHER" id="PTHR10352">
    <property type="entry name" value="EUKARYOTIC TRANSLATION INITIATION FACTOR 3 SUBUNIT G"/>
    <property type="match status" value="1"/>
</dbReference>
<dbReference type="NCBIfam" id="TIGR01661">
    <property type="entry name" value="ELAV_HUD_SF"/>
    <property type="match status" value="1"/>
</dbReference>
<dbReference type="GO" id="GO:0005634">
    <property type="term" value="C:nucleus"/>
    <property type="evidence" value="ECO:0007669"/>
    <property type="project" value="UniProtKB-SubCell"/>
</dbReference>
<name>A0A074ZXH1_OPIVI</name>
<evidence type="ECO:0000256" key="4">
    <source>
        <dbReference type="ARBA" id="ARBA00022884"/>
    </source>
</evidence>
<feature type="domain" description="RRM" evidence="8">
    <location>
        <begin position="530"/>
        <end position="608"/>
    </location>
</feature>
<feature type="region of interest" description="Disordered" evidence="7">
    <location>
        <begin position="349"/>
        <end position="380"/>
    </location>
</feature>
<dbReference type="RefSeq" id="XP_009164157.1">
    <property type="nucleotide sequence ID" value="XM_009165893.1"/>
</dbReference>
<dbReference type="GO" id="GO:0010629">
    <property type="term" value="P:negative regulation of gene expression"/>
    <property type="evidence" value="ECO:0007669"/>
    <property type="project" value="UniProtKB-ARBA"/>
</dbReference>
<evidence type="ECO:0000256" key="3">
    <source>
        <dbReference type="ARBA" id="ARBA00022737"/>
    </source>
</evidence>
<dbReference type="CDD" id="cd12652">
    <property type="entry name" value="RRM2_Hu"/>
    <property type="match status" value="1"/>
</dbReference>
<dbReference type="STRING" id="6198.A0A074ZXH1"/>
<dbReference type="FunFam" id="3.30.70.330:FF:000383">
    <property type="entry name" value="Sex lethal, isoform D"/>
    <property type="match status" value="1"/>
</dbReference>
<dbReference type="GeneID" id="20327026"/>
<dbReference type="SMART" id="SM00360">
    <property type="entry name" value="RRM"/>
    <property type="match status" value="3"/>
</dbReference>
<dbReference type="GO" id="GO:0003729">
    <property type="term" value="F:mRNA binding"/>
    <property type="evidence" value="ECO:0007669"/>
    <property type="project" value="UniProtKB-ARBA"/>
</dbReference>
<accession>A0A074ZXH1</accession>
<dbReference type="Pfam" id="PF00076">
    <property type="entry name" value="RRM_1"/>
    <property type="match status" value="3"/>
</dbReference>
<feature type="domain" description="RRM" evidence="8">
    <location>
        <begin position="206"/>
        <end position="286"/>
    </location>
</feature>
<dbReference type="EMBL" id="KL596637">
    <property type="protein sequence ID" value="KER32143.1"/>
    <property type="molecule type" value="Genomic_DNA"/>
</dbReference>
<dbReference type="KEGG" id="ovi:T265_12858"/>
<gene>
    <name evidence="9" type="ORF">T265_12858</name>
</gene>
<dbReference type="InterPro" id="IPR000504">
    <property type="entry name" value="RRM_dom"/>
</dbReference>
<dbReference type="OrthoDB" id="266020at2759"/>
<dbReference type="InterPro" id="IPR034775">
    <property type="entry name" value="Elav_RRM1"/>
</dbReference>
<evidence type="ECO:0000259" key="8">
    <source>
        <dbReference type="PROSITE" id="PS50102"/>
    </source>
</evidence>
<dbReference type="InterPro" id="IPR035979">
    <property type="entry name" value="RBD_domain_sf"/>
</dbReference>
<keyword evidence="5" id="KW-0539">Nucleus</keyword>
<dbReference type="PRINTS" id="PR00961">
    <property type="entry name" value="HUDSXLRNA"/>
</dbReference>
<comment type="subcellular location">
    <subcellularLocation>
        <location evidence="1">Nucleus</location>
    </subcellularLocation>
</comment>
<feature type="region of interest" description="Disordered" evidence="7">
    <location>
        <begin position="1"/>
        <end position="60"/>
    </location>
</feature>
<dbReference type="FunFam" id="3.30.70.330:FF:000205">
    <property type="entry name" value="Sex lethal, isoform B"/>
    <property type="match status" value="1"/>
</dbReference>
<dbReference type="InterPro" id="IPR002343">
    <property type="entry name" value="Hud_Sxl_RNA"/>
</dbReference>
<keyword evidence="3" id="KW-0677">Repeat</keyword>
<keyword evidence="10" id="KW-1185">Reference proteome</keyword>
<dbReference type="GO" id="GO:1990904">
    <property type="term" value="C:ribonucleoprotein complex"/>
    <property type="evidence" value="ECO:0007669"/>
    <property type="project" value="InterPro"/>
</dbReference>
<evidence type="ECO:0000256" key="6">
    <source>
        <dbReference type="PROSITE-ProRule" id="PRU00176"/>
    </source>
</evidence>
<dbReference type="SUPFAM" id="SSF54928">
    <property type="entry name" value="RNA-binding domain, RBD"/>
    <property type="match status" value="2"/>
</dbReference>
<evidence type="ECO:0000313" key="10">
    <source>
        <dbReference type="Proteomes" id="UP000054324"/>
    </source>
</evidence>
<evidence type="ECO:0000256" key="2">
    <source>
        <dbReference type="ARBA" id="ARBA00006266"/>
    </source>
</evidence>
<dbReference type="CDD" id="cd12377">
    <property type="entry name" value="RRM3_Hu"/>
    <property type="match status" value="1"/>
</dbReference>
<sequence>MSYRSQMQTNAPIAKTQPDSAISEALTTVSNTNRPANQNASGDTGDNNSPCEQAKKSGVDQSNVVTHGGKLASVLQAASAPHALATCTKAFPSTPPIITSKTSGPINNTAVTNSPPENKTNLIINYLPPNMSQEEVRALFSSIGEVESCKLVREKTSGESLGYAFVKFYDPVDAGKAIKTLNGLRLQNKTVKVSLARPSSEAIKGANLYICGLPRKMTQPELEKLFSACGHIITARILYDTKTGLSRGVAFIRYDQRTEAEAAIRKLNGYLPPGATEPITVKFANSPSSNRAENMSLGLMKSADGDTVSRFAPGCGISTNGPVSPLAGIDMSPPLDGCSSLSCRSQNMMPGIHPLGQPRPFPPGRGTSDSGQNDRTPPPGFVYQAHRPNVSHSCTIACNNTCGFTNTIECGPNSSPLVAPTPNCFSPQVLPNSYPLPSTHGGPAVRPDGSMFQRPSGTGRLKYHTAAANTATGVSLRFPNSMLGGSVPPNFPTGLPSFGMDFMRSLGPSAHALLAPAFAASSGALTATGWCIFVYNLAPDTEESTLWQLFGPFGAVQTVKVIRDPLTSKCKGFGFVTMSNYEEALLAIHSLNGFNLGNRVLQVSFKTTPNSKHMKYTPNIAPEVAMGTGLQSSLTPVPSSFGKHV</sequence>
<evidence type="ECO:0000256" key="1">
    <source>
        <dbReference type="ARBA" id="ARBA00004123"/>
    </source>
</evidence>
<proteinExistence type="inferred from homology"/>
<dbReference type="GO" id="GO:0009967">
    <property type="term" value="P:positive regulation of signal transduction"/>
    <property type="evidence" value="ECO:0007669"/>
    <property type="project" value="UniProtKB-ARBA"/>
</dbReference>
<dbReference type="GO" id="GO:0050686">
    <property type="term" value="P:negative regulation of mRNA processing"/>
    <property type="evidence" value="ECO:0007669"/>
    <property type="project" value="UniProtKB-ARBA"/>
</dbReference>
<dbReference type="PROSITE" id="PS50102">
    <property type="entry name" value="RRM"/>
    <property type="match status" value="3"/>
</dbReference>
<protein>
    <recommendedName>
        <fullName evidence="8">RRM domain-containing protein</fullName>
    </recommendedName>
</protein>
<dbReference type="Proteomes" id="UP000054324">
    <property type="component" value="Unassembled WGS sequence"/>
</dbReference>
<dbReference type="AlphaFoldDB" id="A0A074ZXH1"/>
<feature type="compositionally biased region" description="Polar residues" evidence="7">
    <location>
        <begin position="1"/>
        <end position="51"/>
    </location>
</feature>
<reference evidence="9 10" key="1">
    <citation type="submission" date="2013-11" db="EMBL/GenBank/DDBJ databases">
        <title>Opisthorchis viverrini - life in the bile duct.</title>
        <authorList>
            <person name="Young N.D."/>
            <person name="Nagarajan N."/>
            <person name="Lin S.J."/>
            <person name="Korhonen P.K."/>
            <person name="Jex A.R."/>
            <person name="Hall R.S."/>
            <person name="Safavi-Hemami H."/>
            <person name="Kaewkong W."/>
            <person name="Bertrand D."/>
            <person name="Gao S."/>
            <person name="Seet Q."/>
            <person name="Wongkham S."/>
            <person name="Teh B.T."/>
            <person name="Wongkham C."/>
            <person name="Intapan P.M."/>
            <person name="Maleewong W."/>
            <person name="Yang X."/>
            <person name="Hu M."/>
            <person name="Wang Z."/>
            <person name="Hofmann A."/>
            <person name="Sternberg P.W."/>
            <person name="Tan P."/>
            <person name="Wang J."/>
            <person name="Gasser R.B."/>
        </authorList>
    </citation>
    <scope>NUCLEOTIDE SEQUENCE [LARGE SCALE GENOMIC DNA]</scope>
</reference>
<dbReference type="InterPro" id="IPR012677">
    <property type="entry name" value="Nucleotide-bd_a/b_plait_sf"/>
</dbReference>
<keyword evidence="4 6" id="KW-0694">RNA-binding</keyword>
<dbReference type="CDD" id="cd12650">
    <property type="entry name" value="RRM1_Hu"/>
    <property type="match status" value="1"/>
</dbReference>
<organism evidence="9 10">
    <name type="scientific">Opisthorchis viverrini</name>
    <name type="common">Southeast Asian liver fluke</name>
    <dbReference type="NCBI Taxonomy" id="6198"/>
    <lineage>
        <taxon>Eukaryota</taxon>
        <taxon>Metazoa</taxon>
        <taxon>Spiralia</taxon>
        <taxon>Lophotrochozoa</taxon>
        <taxon>Platyhelminthes</taxon>
        <taxon>Trematoda</taxon>
        <taxon>Digenea</taxon>
        <taxon>Opisthorchiida</taxon>
        <taxon>Opisthorchiata</taxon>
        <taxon>Opisthorchiidae</taxon>
        <taxon>Opisthorchis</taxon>
    </lineage>
</organism>
<dbReference type="Gene3D" id="3.30.70.330">
    <property type="match status" value="3"/>
</dbReference>
<dbReference type="CTD" id="20327026"/>
<dbReference type="GO" id="GO:0005737">
    <property type="term" value="C:cytoplasm"/>
    <property type="evidence" value="ECO:0007669"/>
    <property type="project" value="UniProtKB-ARBA"/>
</dbReference>
<evidence type="ECO:0000256" key="7">
    <source>
        <dbReference type="SAM" id="MobiDB-lite"/>
    </source>
</evidence>
<evidence type="ECO:0000256" key="5">
    <source>
        <dbReference type="ARBA" id="ARBA00023242"/>
    </source>
</evidence>
<dbReference type="InterPro" id="IPR006548">
    <property type="entry name" value="ELAD_HU_SF"/>
</dbReference>
<comment type="similarity">
    <text evidence="2">Belongs to the RRM elav family.</text>
</comment>
<feature type="domain" description="RRM" evidence="8">
    <location>
        <begin position="120"/>
        <end position="198"/>
    </location>
</feature>
<feature type="non-terminal residue" evidence="9">
    <location>
        <position position="645"/>
    </location>
</feature>
<evidence type="ECO:0000313" key="9">
    <source>
        <dbReference type="EMBL" id="KER32143.1"/>
    </source>
</evidence>